<dbReference type="PANTHER" id="PTHR23150:SF19">
    <property type="entry name" value="FORMYLGLYCINE-GENERATING ENZYME"/>
    <property type="match status" value="1"/>
</dbReference>
<proteinExistence type="predicted"/>
<name>C8PU14_9SPIR</name>
<dbReference type="GO" id="GO:0120147">
    <property type="term" value="F:formylglycine-generating oxidase activity"/>
    <property type="evidence" value="ECO:0007669"/>
    <property type="project" value="TreeGrafter"/>
</dbReference>
<reference evidence="2 3" key="1">
    <citation type="submission" date="2009-07" db="EMBL/GenBank/DDBJ databases">
        <authorList>
            <person name="Madupu R."/>
            <person name="Sebastian Y."/>
            <person name="Durkin A.S."/>
            <person name="Torralba M."/>
            <person name="Methe B."/>
            <person name="Sutton G.G."/>
            <person name="Strausberg R.L."/>
            <person name="Nelson K.E."/>
        </authorList>
    </citation>
    <scope>NUCLEOTIDE SEQUENCE [LARGE SCALE GENOMIC DNA]</scope>
    <source>
        <strain evidence="2 3">ATCC 35580</strain>
    </source>
</reference>
<dbReference type="RefSeq" id="WP_006190414.1">
    <property type="nucleotide sequence ID" value="NZ_ACYH01000073.1"/>
</dbReference>
<accession>C8PU14</accession>
<dbReference type="Pfam" id="PF03781">
    <property type="entry name" value="FGE-sulfatase"/>
    <property type="match status" value="1"/>
</dbReference>
<feature type="domain" description="Sulfatase-modifying factor enzyme-like" evidence="1">
    <location>
        <begin position="27"/>
        <end position="109"/>
    </location>
</feature>
<dbReference type="AlphaFoldDB" id="C8PU14"/>
<sequence length="111" mass="12374">MKKLISSILLLGGLFAMTEVIAYPAPNADFVLIRGGSFTMGSPESEDWRSNDEVPHRVTVSSFYMSKYEVTQKFYREVTGKNPSNFTGDKLPVENVTWLEAVEFCNALSIG</sequence>
<protein>
    <recommendedName>
        <fullName evidence="1">Sulfatase-modifying factor enzyme-like domain-containing protein</fullName>
    </recommendedName>
</protein>
<evidence type="ECO:0000313" key="3">
    <source>
        <dbReference type="Proteomes" id="UP000004509"/>
    </source>
</evidence>
<dbReference type="PANTHER" id="PTHR23150">
    <property type="entry name" value="SULFATASE MODIFYING FACTOR 1, 2"/>
    <property type="match status" value="1"/>
</dbReference>
<dbReference type="eggNOG" id="COG1262">
    <property type="taxonomic scope" value="Bacteria"/>
</dbReference>
<dbReference type="STRING" id="596324.TREVI0001_0257"/>
<evidence type="ECO:0000259" key="1">
    <source>
        <dbReference type="Pfam" id="PF03781"/>
    </source>
</evidence>
<dbReference type="InterPro" id="IPR051043">
    <property type="entry name" value="Sulfatase_Mod_Factor_Kinase"/>
</dbReference>
<dbReference type="InterPro" id="IPR042095">
    <property type="entry name" value="SUMF_sf"/>
</dbReference>
<dbReference type="Gene3D" id="3.90.1580.10">
    <property type="entry name" value="paralog of FGE (formylglycine-generating enzyme)"/>
    <property type="match status" value="1"/>
</dbReference>
<organism evidence="2 3">
    <name type="scientific">Treponema vincentii ATCC 35580</name>
    <dbReference type="NCBI Taxonomy" id="596324"/>
    <lineage>
        <taxon>Bacteria</taxon>
        <taxon>Pseudomonadati</taxon>
        <taxon>Spirochaetota</taxon>
        <taxon>Spirochaetia</taxon>
        <taxon>Spirochaetales</taxon>
        <taxon>Treponemataceae</taxon>
        <taxon>Treponema</taxon>
    </lineage>
</organism>
<dbReference type="InterPro" id="IPR016187">
    <property type="entry name" value="CTDL_fold"/>
</dbReference>
<evidence type="ECO:0000313" key="2">
    <source>
        <dbReference type="EMBL" id="EEV19153.1"/>
    </source>
</evidence>
<dbReference type="Proteomes" id="UP000004509">
    <property type="component" value="Unassembled WGS sequence"/>
</dbReference>
<comment type="caution">
    <text evidence="2">The sequence shown here is derived from an EMBL/GenBank/DDBJ whole genome shotgun (WGS) entry which is preliminary data.</text>
</comment>
<dbReference type="OrthoDB" id="9812707at2"/>
<dbReference type="EMBL" id="ACYH01000073">
    <property type="protein sequence ID" value="EEV19153.1"/>
    <property type="molecule type" value="Genomic_DNA"/>
</dbReference>
<gene>
    <name evidence="2" type="ORF">TREVI0001_0257</name>
</gene>
<dbReference type="InterPro" id="IPR005532">
    <property type="entry name" value="SUMF_dom"/>
</dbReference>
<dbReference type="SUPFAM" id="SSF56436">
    <property type="entry name" value="C-type lectin-like"/>
    <property type="match status" value="1"/>
</dbReference>